<evidence type="ECO:0000256" key="3">
    <source>
        <dbReference type="ARBA" id="ARBA00022771"/>
    </source>
</evidence>
<dbReference type="InterPro" id="IPR013088">
    <property type="entry name" value="Znf_NHR/GATA"/>
</dbReference>
<dbReference type="EMBL" id="JBANQN010000006">
    <property type="protein sequence ID" value="KAK6788057.1"/>
    <property type="molecule type" value="Genomic_DNA"/>
</dbReference>
<dbReference type="GO" id="GO:0043565">
    <property type="term" value="F:sequence-specific DNA binding"/>
    <property type="evidence" value="ECO:0007669"/>
    <property type="project" value="InterPro"/>
</dbReference>
<organism evidence="12 13">
    <name type="scientific">Solanum bulbocastanum</name>
    <name type="common">Wild potato</name>
    <dbReference type="NCBI Taxonomy" id="147425"/>
    <lineage>
        <taxon>Eukaryota</taxon>
        <taxon>Viridiplantae</taxon>
        <taxon>Streptophyta</taxon>
        <taxon>Embryophyta</taxon>
        <taxon>Tracheophyta</taxon>
        <taxon>Spermatophyta</taxon>
        <taxon>Magnoliopsida</taxon>
        <taxon>eudicotyledons</taxon>
        <taxon>Gunneridae</taxon>
        <taxon>Pentapetalae</taxon>
        <taxon>asterids</taxon>
        <taxon>lamiids</taxon>
        <taxon>Solanales</taxon>
        <taxon>Solanaceae</taxon>
        <taxon>Solanoideae</taxon>
        <taxon>Solaneae</taxon>
        <taxon>Solanum</taxon>
    </lineage>
</organism>
<keyword evidence="4" id="KW-0862">Zinc</keyword>
<comment type="caution">
    <text evidence="12">The sequence shown here is derived from an EMBL/GenBank/DDBJ whole genome shotgun (WGS) entry which is preliminary data.</text>
</comment>
<evidence type="ECO:0000256" key="5">
    <source>
        <dbReference type="ARBA" id="ARBA00023015"/>
    </source>
</evidence>
<dbReference type="PANTHER" id="PTHR45658">
    <property type="entry name" value="GATA TRANSCRIPTION FACTOR"/>
    <property type="match status" value="1"/>
</dbReference>
<dbReference type="SMART" id="SM00401">
    <property type="entry name" value="ZnF_GATA"/>
    <property type="match status" value="1"/>
</dbReference>
<evidence type="ECO:0000256" key="9">
    <source>
        <dbReference type="PROSITE-ProRule" id="PRU00094"/>
    </source>
</evidence>
<dbReference type="Proteomes" id="UP001371456">
    <property type="component" value="Unassembled WGS sequence"/>
</dbReference>
<feature type="region of interest" description="Disordered" evidence="10">
    <location>
        <begin position="339"/>
        <end position="377"/>
    </location>
</feature>
<keyword evidence="3 9" id="KW-0863">Zinc-finger</keyword>
<name>A0AAN8TMN3_SOLBU</name>
<keyword evidence="13" id="KW-1185">Reference proteome</keyword>
<feature type="compositionally biased region" description="Basic and acidic residues" evidence="10">
    <location>
        <begin position="180"/>
        <end position="189"/>
    </location>
</feature>
<dbReference type="FunFam" id="3.30.50.10:FF:000018">
    <property type="entry name" value="GATA transcription factor"/>
    <property type="match status" value="1"/>
</dbReference>
<sequence>MESSRRTFLDMQKAPSLPNSPSNFVTKINMVEQNYMDGISMGHVVDEDFESILNGLDFSMQNLEDVLEEDWDATVYGELFGPIPSETLMSLPLDIANSCLEDHHMTNAPNEFLEAQGNALFQTGSPISVLENNRSCSGGRSAISFNFGSKGRRSKRARSSTLNPWLMMAPMPCTSSEANKNSDSKSGKENKRKLSSAMASSPLFKRCTHCEVIKTPQWREGPLGPKTLCNACGVRYRSGRLLPEYRPAASPTFIPSLHSNSHRKVVEMRRKTVESSPECDSQNFVPLGTAADQRKTLTSGIVVGNKQNRQEWMVRRRNKYKRDKYGRIEGEVDYQDENTFEALREDQDKDTMENMTDKKEGKSTKEYKTYGGGGKKQ</sequence>
<dbReference type="InterPro" id="IPR000679">
    <property type="entry name" value="Znf_GATA"/>
</dbReference>
<evidence type="ECO:0000256" key="8">
    <source>
        <dbReference type="ARBA" id="ARBA00023163"/>
    </source>
</evidence>
<accession>A0AAN8TMN3</accession>
<feature type="region of interest" description="Disordered" evidence="10">
    <location>
        <begin position="170"/>
        <end position="198"/>
    </location>
</feature>
<feature type="domain" description="GATA-type" evidence="11">
    <location>
        <begin position="205"/>
        <end position="237"/>
    </location>
</feature>
<dbReference type="GO" id="GO:0008270">
    <property type="term" value="F:zinc ion binding"/>
    <property type="evidence" value="ECO:0007669"/>
    <property type="project" value="UniProtKB-KW"/>
</dbReference>
<dbReference type="PROSITE" id="PS50114">
    <property type="entry name" value="GATA_ZN_FINGER_2"/>
    <property type="match status" value="1"/>
</dbReference>
<evidence type="ECO:0000256" key="10">
    <source>
        <dbReference type="SAM" id="MobiDB-lite"/>
    </source>
</evidence>
<dbReference type="Pfam" id="PF00320">
    <property type="entry name" value="GATA"/>
    <property type="match status" value="1"/>
</dbReference>
<dbReference type="CDD" id="cd00202">
    <property type="entry name" value="ZnF_GATA"/>
    <property type="match status" value="1"/>
</dbReference>
<evidence type="ECO:0000313" key="12">
    <source>
        <dbReference type="EMBL" id="KAK6788057.1"/>
    </source>
</evidence>
<feature type="compositionally biased region" description="Basic and acidic residues" evidence="10">
    <location>
        <begin position="342"/>
        <end position="368"/>
    </location>
</feature>
<evidence type="ECO:0000313" key="13">
    <source>
        <dbReference type="Proteomes" id="UP001371456"/>
    </source>
</evidence>
<evidence type="ECO:0000256" key="4">
    <source>
        <dbReference type="ARBA" id="ARBA00022833"/>
    </source>
</evidence>
<dbReference type="GO" id="GO:0005634">
    <property type="term" value="C:nucleus"/>
    <property type="evidence" value="ECO:0007669"/>
    <property type="project" value="TreeGrafter"/>
</dbReference>
<keyword evidence="7" id="KW-0010">Activator</keyword>
<evidence type="ECO:0000256" key="6">
    <source>
        <dbReference type="ARBA" id="ARBA00023125"/>
    </source>
</evidence>
<keyword evidence="8" id="KW-0804">Transcription</keyword>
<gene>
    <name evidence="12" type="ORF">RDI58_016582</name>
</gene>
<keyword evidence="2" id="KW-0479">Metal-binding</keyword>
<keyword evidence="6" id="KW-0238">DNA-binding</keyword>
<protein>
    <recommendedName>
        <fullName evidence="11">GATA-type domain-containing protein</fullName>
    </recommendedName>
</protein>
<dbReference type="GO" id="GO:0006355">
    <property type="term" value="P:regulation of DNA-templated transcription"/>
    <property type="evidence" value="ECO:0007669"/>
    <property type="project" value="InterPro"/>
</dbReference>
<dbReference type="Gene3D" id="3.30.50.10">
    <property type="entry name" value="Erythroid Transcription Factor GATA-1, subunit A"/>
    <property type="match status" value="1"/>
</dbReference>
<comment type="similarity">
    <text evidence="1">Belongs to the type IV zinc-finger family. Class A subfamily.</text>
</comment>
<dbReference type="InterPro" id="IPR051140">
    <property type="entry name" value="GATA_TF"/>
</dbReference>
<dbReference type="PROSITE" id="PS00344">
    <property type="entry name" value="GATA_ZN_FINGER_1"/>
    <property type="match status" value="1"/>
</dbReference>
<dbReference type="SUPFAM" id="SSF57716">
    <property type="entry name" value="Glucocorticoid receptor-like (DNA-binding domain)"/>
    <property type="match status" value="1"/>
</dbReference>
<evidence type="ECO:0000256" key="2">
    <source>
        <dbReference type="ARBA" id="ARBA00022723"/>
    </source>
</evidence>
<dbReference type="AlphaFoldDB" id="A0AAN8TMN3"/>
<evidence type="ECO:0000259" key="11">
    <source>
        <dbReference type="PROSITE" id="PS50114"/>
    </source>
</evidence>
<reference evidence="12 13" key="1">
    <citation type="submission" date="2024-02" db="EMBL/GenBank/DDBJ databases">
        <title>de novo genome assembly of Solanum bulbocastanum strain 11H21.</title>
        <authorList>
            <person name="Hosaka A.J."/>
        </authorList>
    </citation>
    <scope>NUCLEOTIDE SEQUENCE [LARGE SCALE GENOMIC DNA]</scope>
    <source>
        <tissue evidence="12">Young leaves</tissue>
    </source>
</reference>
<evidence type="ECO:0000256" key="7">
    <source>
        <dbReference type="ARBA" id="ARBA00023159"/>
    </source>
</evidence>
<dbReference type="GO" id="GO:0030154">
    <property type="term" value="P:cell differentiation"/>
    <property type="evidence" value="ECO:0007669"/>
    <property type="project" value="TreeGrafter"/>
</dbReference>
<proteinExistence type="inferred from homology"/>
<keyword evidence="5" id="KW-0805">Transcription regulation</keyword>
<dbReference type="PANTHER" id="PTHR45658:SF134">
    <property type="entry name" value="GATA TYPE ZINC FINGER TRANSCRIPTION FACTOR FAMILY PROTEIN"/>
    <property type="match status" value="1"/>
</dbReference>
<evidence type="ECO:0000256" key="1">
    <source>
        <dbReference type="ARBA" id="ARBA00005694"/>
    </source>
</evidence>